<accession>A0A8S1EYE9</accession>
<sequence length="122" mass="13881">MRRQTITVRVTFLCIDHETANIGRGHQTRVFLMERDPLDPDDLLAEAYTSPDVFVNISGVDDEDAPIEPYLKVHHACGARRGCRRIVEYPIPADKLNAIYHMGYVTLNNYFHGETVVCGFDD</sequence>
<dbReference type="PANTHER" id="PTHR21700:SF30">
    <property type="entry name" value="TRANSTHYRETIN-LIKE FAMILY PROTEIN"/>
    <property type="match status" value="1"/>
</dbReference>
<dbReference type="PANTHER" id="PTHR21700">
    <property type="entry name" value="TRANSTHYRETIN-LIKE FAMILY PROTEIN-RELATED"/>
    <property type="match status" value="1"/>
</dbReference>
<keyword evidence="4" id="KW-0732">Signal</keyword>
<dbReference type="AlphaFoldDB" id="A0A8S1EYE9"/>
<dbReference type="InterPro" id="IPR038479">
    <property type="entry name" value="Transthyretin-like_sf"/>
</dbReference>
<dbReference type="Gene3D" id="2.60.40.3330">
    <property type="match status" value="1"/>
</dbReference>
<proteinExistence type="inferred from homology"/>
<keyword evidence="6" id="KW-1185">Reference proteome</keyword>
<protein>
    <submittedName>
        <fullName evidence="5">Uncharacterized protein</fullName>
    </submittedName>
</protein>
<dbReference type="GO" id="GO:0005576">
    <property type="term" value="C:extracellular region"/>
    <property type="evidence" value="ECO:0007669"/>
    <property type="project" value="UniProtKB-SubCell"/>
</dbReference>
<dbReference type="OrthoDB" id="5826894at2759"/>
<evidence type="ECO:0000256" key="1">
    <source>
        <dbReference type="ARBA" id="ARBA00004613"/>
    </source>
</evidence>
<gene>
    <name evidence="5" type="ORF">CBOVIS_LOCUS8543</name>
</gene>
<comment type="subcellular location">
    <subcellularLocation>
        <location evidence="1">Secreted</location>
    </subcellularLocation>
</comment>
<name>A0A8S1EYE9_9PELO</name>
<evidence type="ECO:0000313" key="6">
    <source>
        <dbReference type="Proteomes" id="UP000494206"/>
    </source>
</evidence>
<dbReference type="InterPro" id="IPR001534">
    <property type="entry name" value="Transthyretin-like"/>
</dbReference>
<reference evidence="5 6" key="1">
    <citation type="submission" date="2020-04" db="EMBL/GenBank/DDBJ databases">
        <authorList>
            <person name="Laetsch R D."/>
            <person name="Stevens L."/>
            <person name="Kumar S."/>
            <person name="Blaxter L. M."/>
        </authorList>
    </citation>
    <scope>NUCLEOTIDE SEQUENCE [LARGE SCALE GENOMIC DNA]</scope>
</reference>
<evidence type="ECO:0000256" key="4">
    <source>
        <dbReference type="ARBA" id="ARBA00022729"/>
    </source>
</evidence>
<comment type="caution">
    <text evidence="5">The sequence shown here is derived from an EMBL/GenBank/DDBJ whole genome shotgun (WGS) entry which is preliminary data.</text>
</comment>
<evidence type="ECO:0000256" key="3">
    <source>
        <dbReference type="ARBA" id="ARBA00022525"/>
    </source>
</evidence>
<dbReference type="Pfam" id="PF01060">
    <property type="entry name" value="TTR-52"/>
    <property type="match status" value="1"/>
</dbReference>
<organism evidence="5 6">
    <name type="scientific">Caenorhabditis bovis</name>
    <dbReference type="NCBI Taxonomy" id="2654633"/>
    <lineage>
        <taxon>Eukaryota</taxon>
        <taxon>Metazoa</taxon>
        <taxon>Ecdysozoa</taxon>
        <taxon>Nematoda</taxon>
        <taxon>Chromadorea</taxon>
        <taxon>Rhabditida</taxon>
        <taxon>Rhabditina</taxon>
        <taxon>Rhabditomorpha</taxon>
        <taxon>Rhabditoidea</taxon>
        <taxon>Rhabditidae</taxon>
        <taxon>Peloderinae</taxon>
        <taxon>Caenorhabditis</taxon>
    </lineage>
</organism>
<dbReference type="GO" id="GO:0009986">
    <property type="term" value="C:cell surface"/>
    <property type="evidence" value="ECO:0007669"/>
    <property type="project" value="InterPro"/>
</dbReference>
<dbReference type="EMBL" id="CADEPM010000005">
    <property type="protein sequence ID" value="CAB3406469.1"/>
    <property type="molecule type" value="Genomic_DNA"/>
</dbReference>
<comment type="similarity">
    <text evidence="2">Belongs to the nematode transthyretin-like family.</text>
</comment>
<keyword evidence="3" id="KW-0964">Secreted</keyword>
<evidence type="ECO:0000256" key="2">
    <source>
        <dbReference type="ARBA" id="ARBA00010112"/>
    </source>
</evidence>
<evidence type="ECO:0000313" key="5">
    <source>
        <dbReference type="EMBL" id="CAB3406469.1"/>
    </source>
</evidence>
<dbReference type="Proteomes" id="UP000494206">
    <property type="component" value="Unassembled WGS sequence"/>
</dbReference>